<protein>
    <submittedName>
        <fullName evidence="1">Uncharacterized protein</fullName>
    </submittedName>
</protein>
<feature type="non-terminal residue" evidence="1">
    <location>
        <position position="31"/>
    </location>
</feature>
<name>A0A382VSX4_9ZZZZ</name>
<gene>
    <name evidence="1" type="ORF">METZ01_LOCUS402378</name>
</gene>
<dbReference type="EMBL" id="UINC01154312">
    <property type="protein sequence ID" value="SVD49524.1"/>
    <property type="molecule type" value="Genomic_DNA"/>
</dbReference>
<proteinExistence type="predicted"/>
<reference evidence="1" key="1">
    <citation type="submission" date="2018-05" db="EMBL/GenBank/DDBJ databases">
        <authorList>
            <person name="Lanie J.A."/>
            <person name="Ng W.-L."/>
            <person name="Kazmierczak K.M."/>
            <person name="Andrzejewski T.M."/>
            <person name="Davidsen T.M."/>
            <person name="Wayne K.J."/>
            <person name="Tettelin H."/>
            <person name="Glass J.I."/>
            <person name="Rusch D."/>
            <person name="Podicherti R."/>
            <person name="Tsui H.-C.T."/>
            <person name="Winkler M.E."/>
        </authorList>
    </citation>
    <scope>NUCLEOTIDE SEQUENCE</scope>
</reference>
<dbReference type="AlphaFoldDB" id="A0A382VSX4"/>
<evidence type="ECO:0000313" key="1">
    <source>
        <dbReference type="EMBL" id="SVD49524.1"/>
    </source>
</evidence>
<sequence>MRPLQQGDLQTIGPGLWTLLPQLDVETLARV</sequence>
<organism evidence="1">
    <name type="scientific">marine metagenome</name>
    <dbReference type="NCBI Taxonomy" id="408172"/>
    <lineage>
        <taxon>unclassified sequences</taxon>
        <taxon>metagenomes</taxon>
        <taxon>ecological metagenomes</taxon>
    </lineage>
</organism>
<accession>A0A382VSX4</accession>